<accession>A0A6V7P9K6</accession>
<keyword evidence="4" id="KW-1015">Disulfide bond</keyword>
<dbReference type="GO" id="GO:0016762">
    <property type="term" value="F:xyloglucan:xyloglucosyl transferase activity"/>
    <property type="evidence" value="ECO:0007669"/>
    <property type="project" value="UniProtKB-EC"/>
</dbReference>
<dbReference type="EMBL" id="LR862146">
    <property type="protein sequence ID" value="CAD1827509.1"/>
    <property type="molecule type" value="Genomic_DNA"/>
</dbReference>
<keyword evidence="3" id="KW-0378">Hydrolase</keyword>
<dbReference type="InterPro" id="IPR016455">
    <property type="entry name" value="XTH"/>
</dbReference>
<sequence>MTPPVTLQDTTADFSFAFGLVNIKKPTKLIAAATTLLLFFLVGGGILGVDAAGRQHRHRDRASRGIGREIAVHLAALGARLVLNYASNSALADALAAELNESSPTLRAVTARGDVSHPDTARSLFDKAEQAFGSPPHILVACAGILDSKFPALADTTLDDFDAMFNVNVRGTFLLLREAANRMVRGGGGRIVTFSSSIVGTLLPGYAAYTATNGAVEAMTRILAKELKGTGITANCVAPGPVRTELFLAGTDEEFIKDVEKRSLGRIGEAKDVAPVVGFLVSAAAEWVNGSLYHHSHHHLFPHTTPITPKIQRRKHVIFFFSVLSFHLNIKRLYCSRRSGQRLHPDFDVVWGRENARILDGGRLVELSLDQRSGSRMESKNRFLFGRVDLQIKLVAGGSAGTITSFYICSGGATHDEVDFEFLGNVSGEPYILHTNIFSHGKGGKEQQFYLWFDPTQDFHTYSILWNPLNIILFVDNTPIRVFKNYEAYGVPFPKNQPVRAFASIWDADDWATQGGRIKTDWSKAPFVASYRNFRVNACVWTGDYPACGDTNWMQQELDWWSWMTLSWVRMNYLLYDYCTDTKRFGTDSARVRAAQLEMNFDWKYSIYSFVVN</sequence>
<protein>
    <recommendedName>
        <fullName evidence="1">xyloglucan:xyloglucosyl transferase</fullName>
        <ecNumber evidence="1">2.4.1.207</ecNumber>
    </recommendedName>
</protein>
<dbReference type="AlphaFoldDB" id="A0A6V7P9K6"/>
<evidence type="ECO:0000256" key="1">
    <source>
        <dbReference type="ARBA" id="ARBA00012152"/>
    </source>
</evidence>
<comment type="catalytic activity">
    <reaction evidence="7">
        <text>breaks a beta-(1-&gt;4) bond in the backbone of a xyloglucan and transfers the xyloglucanyl segment on to O-4 of the non-reducing terminal glucose residue of an acceptor, which can be a xyloglucan or an oligosaccharide of xyloglucan.</text>
        <dbReference type="EC" id="2.4.1.207"/>
    </reaction>
</comment>
<dbReference type="PANTHER" id="PTHR31062">
    <property type="entry name" value="XYLOGLUCAN ENDOTRANSGLUCOSYLASE/HYDROLASE PROTEIN 8-RELATED"/>
    <property type="match status" value="1"/>
</dbReference>
<dbReference type="InterPro" id="IPR036291">
    <property type="entry name" value="NAD(P)-bd_dom_sf"/>
</dbReference>
<evidence type="ECO:0000256" key="6">
    <source>
        <dbReference type="ARBA" id="ARBA00023295"/>
    </source>
</evidence>
<evidence type="ECO:0000256" key="3">
    <source>
        <dbReference type="ARBA" id="ARBA00022801"/>
    </source>
</evidence>
<dbReference type="Gene3D" id="2.60.120.200">
    <property type="match status" value="1"/>
</dbReference>
<dbReference type="GO" id="GO:0042546">
    <property type="term" value="P:cell wall biogenesis"/>
    <property type="evidence" value="ECO:0007669"/>
    <property type="project" value="InterPro"/>
</dbReference>
<dbReference type="InterPro" id="IPR008263">
    <property type="entry name" value="GH16_AS"/>
</dbReference>
<gene>
    <name evidence="10" type="ORF">CB5_LOCUS10720</name>
</gene>
<dbReference type="InterPro" id="IPR000757">
    <property type="entry name" value="Beta-glucanase-like"/>
</dbReference>
<dbReference type="EC" id="2.4.1.207" evidence="1"/>
<proteinExistence type="predicted"/>
<dbReference type="PROSITE" id="PS51762">
    <property type="entry name" value="GH16_2"/>
    <property type="match status" value="1"/>
</dbReference>
<dbReference type="CDD" id="cd02176">
    <property type="entry name" value="GH16_XET"/>
    <property type="match status" value="1"/>
</dbReference>
<dbReference type="Pfam" id="PF13561">
    <property type="entry name" value="adh_short_C2"/>
    <property type="match status" value="1"/>
</dbReference>
<dbReference type="GO" id="GO:0010411">
    <property type="term" value="P:xyloglucan metabolic process"/>
    <property type="evidence" value="ECO:0007669"/>
    <property type="project" value="InterPro"/>
</dbReference>
<dbReference type="Pfam" id="PF00722">
    <property type="entry name" value="Glyco_hydro_16"/>
    <property type="match status" value="1"/>
</dbReference>
<dbReference type="SUPFAM" id="SSF51735">
    <property type="entry name" value="NAD(P)-binding Rossmann-fold domains"/>
    <property type="match status" value="1"/>
</dbReference>
<feature type="domain" description="GH16" evidence="9">
    <location>
        <begin position="336"/>
        <end position="531"/>
    </location>
</feature>
<dbReference type="FunFam" id="2.60.120.200:FF:000025">
    <property type="entry name" value="Xyloglucan endotransglucosylase/hydrolase"/>
    <property type="match status" value="1"/>
</dbReference>
<keyword evidence="2" id="KW-0808">Transferase</keyword>
<dbReference type="InterPro" id="IPR002347">
    <property type="entry name" value="SDR_fam"/>
</dbReference>
<keyword evidence="5" id="KW-0325">Glycoprotein</keyword>
<evidence type="ECO:0000259" key="9">
    <source>
        <dbReference type="PROSITE" id="PS51762"/>
    </source>
</evidence>
<dbReference type="PRINTS" id="PR00081">
    <property type="entry name" value="GDHRDH"/>
</dbReference>
<dbReference type="Pfam" id="PF06955">
    <property type="entry name" value="XET_C"/>
    <property type="match status" value="1"/>
</dbReference>
<dbReference type="GO" id="GO:0004553">
    <property type="term" value="F:hydrolase activity, hydrolyzing O-glycosyl compounds"/>
    <property type="evidence" value="ECO:0007669"/>
    <property type="project" value="InterPro"/>
</dbReference>
<evidence type="ECO:0000256" key="5">
    <source>
        <dbReference type="ARBA" id="ARBA00023180"/>
    </source>
</evidence>
<keyword evidence="8" id="KW-0472">Membrane</keyword>
<organism evidence="10">
    <name type="scientific">Ananas comosus var. bracteatus</name>
    <name type="common">red pineapple</name>
    <dbReference type="NCBI Taxonomy" id="296719"/>
    <lineage>
        <taxon>Eukaryota</taxon>
        <taxon>Viridiplantae</taxon>
        <taxon>Streptophyta</taxon>
        <taxon>Embryophyta</taxon>
        <taxon>Tracheophyta</taxon>
        <taxon>Spermatophyta</taxon>
        <taxon>Magnoliopsida</taxon>
        <taxon>Liliopsida</taxon>
        <taxon>Poales</taxon>
        <taxon>Bromeliaceae</taxon>
        <taxon>Bromelioideae</taxon>
        <taxon>Ananas</taxon>
    </lineage>
</organism>
<dbReference type="PROSITE" id="PS01034">
    <property type="entry name" value="GH16_1"/>
    <property type="match status" value="1"/>
</dbReference>
<dbReference type="Gene3D" id="3.40.50.720">
    <property type="entry name" value="NAD(P)-binding Rossmann-like Domain"/>
    <property type="match status" value="1"/>
</dbReference>
<dbReference type="InterPro" id="IPR010713">
    <property type="entry name" value="XET_C"/>
</dbReference>
<keyword evidence="6" id="KW-0326">Glycosidase</keyword>
<evidence type="ECO:0000256" key="8">
    <source>
        <dbReference type="SAM" id="Phobius"/>
    </source>
</evidence>
<name>A0A6V7P9K6_ANACO</name>
<keyword evidence="8" id="KW-1133">Transmembrane helix</keyword>
<evidence type="ECO:0000256" key="4">
    <source>
        <dbReference type="ARBA" id="ARBA00023157"/>
    </source>
</evidence>
<dbReference type="GO" id="GO:0048046">
    <property type="term" value="C:apoplast"/>
    <property type="evidence" value="ECO:0007669"/>
    <property type="project" value="InterPro"/>
</dbReference>
<dbReference type="InterPro" id="IPR044791">
    <property type="entry name" value="Beta-glucanase/XTH"/>
</dbReference>
<dbReference type="FunFam" id="3.40.50.720:FF:000084">
    <property type="entry name" value="Short-chain dehydrogenase reductase"/>
    <property type="match status" value="1"/>
</dbReference>
<reference evidence="10" key="1">
    <citation type="submission" date="2020-07" db="EMBL/GenBank/DDBJ databases">
        <authorList>
            <person name="Lin J."/>
        </authorList>
    </citation>
    <scope>NUCLEOTIDE SEQUENCE</scope>
</reference>
<evidence type="ECO:0000256" key="2">
    <source>
        <dbReference type="ARBA" id="ARBA00022679"/>
    </source>
</evidence>
<evidence type="ECO:0000313" key="10">
    <source>
        <dbReference type="EMBL" id="CAD1827509.1"/>
    </source>
</evidence>
<dbReference type="InterPro" id="IPR013320">
    <property type="entry name" value="ConA-like_dom_sf"/>
</dbReference>
<feature type="transmembrane region" description="Helical" evidence="8">
    <location>
        <begin position="29"/>
        <end position="49"/>
    </location>
</feature>
<dbReference type="SUPFAM" id="SSF49899">
    <property type="entry name" value="Concanavalin A-like lectins/glucanases"/>
    <property type="match status" value="1"/>
</dbReference>
<keyword evidence="8" id="KW-0812">Transmembrane</keyword>
<evidence type="ECO:0000256" key="7">
    <source>
        <dbReference type="ARBA" id="ARBA00034022"/>
    </source>
</evidence>